<accession>A0A8S2F344</accession>
<sequence length="154" mass="17398">MLWLLRIHEEYVRERVCSELITVNGLIKVSDASGNSVKCLDVPDGTGNDHVGIQLFRCHGKVNQRFTLHNNGQISVLGKCLDVPDSYSADHVRIQLFNCRNQANQRFTIDSQNRIHVFGKCLDVPGANIVDHNMIQLFRCHNGNSQNLTFVPID</sequence>
<name>A0A8S2F344_9BILA</name>
<comment type="caution">
    <text evidence="2">The sequence shown here is derived from an EMBL/GenBank/DDBJ whole genome shotgun (WGS) entry which is preliminary data.</text>
</comment>
<evidence type="ECO:0000259" key="1">
    <source>
        <dbReference type="SMART" id="SM00458"/>
    </source>
</evidence>
<dbReference type="Proteomes" id="UP000677228">
    <property type="component" value="Unassembled WGS sequence"/>
</dbReference>
<feature type="domain" description="Ricin B lectin" evidence="1">
    <location>
        <begin position="24"/>
        <end position="151"/>
    </location>
</feature>
<dbReference type="Gene3D" id="2.80.10.50">
    <property type="match status" value="2"/>
</dbReference>
<dbReference type="EMBL" id="CAJNOK010024840">
    <property type="protein sequence ID" value="CAF1382372.1"/>
    <property type="molecule type" value="Genomic_DNA"/>
</dbReference>
<dbReference type="Pfam" id="PF00652">
    <property type="entry name" value="Ricin_B_lectin"/>
    <property type="match status" value="1"/>
</dbReference>
<protein>
    <recommendedName>
        <fullName evidence="1">Ricin B lectin domain-containing protein</fullName>
    </recommendedName>
</protein>
<organism evidence="2 4">
    <name type="scientific">Didymodactylos carnosus</name>
    <dbReference type="NCBI Taxonomy" id="1234261"/>
    <lineage>
        <taxon>Eukaryota</taxon>
        <taxon>Metazoa</taxon>
        <taxon>Spiralia</taxon>
        <taxon>Gnathifera</taxon>
        <taxon>Rotifera</taxon>
        <taxon>Eurotatoria</taxon>
        <taxon>Bdelloidea</taxon>
        <taxon>Philodinida</taxon>
        <taxon>Philodinidae</taxon>
        <taxon>Didymodactylos</taxon>
    </lineage>
</organism>
<dbReference type="SUPFAM" id="SSF50370">
    <property type="entry name" value="Ricin B-like lectins"/>
    <property type="match status" value="1"/>
</dbReference>
<evidence type="ECO:0000313" key="3">
    <source>
        <dbReference type="EMBL" id="CAF4190780.1"/>
    </source>
</evidence>
<evidence type="ECO:0000313" key="4">
    <source>
        <dbReference type="Proteomes" id="UP000677228"/>
    </source>
</evidence>
<dbReference type="AlphaFoldDB" id="A0A8S2F344"/>
<dbReference type="EMBL" id="CAJOBA010046536">
    <property type="protein sequence ID" value="CAF4190780.1"/>
    <property type="molecule type" value="Genomic_DNA"/>
</dbReference>
<dbReference type="Proteomes" id="UP000682733">
    <property type="component" value="Unassembled WGS sequence"/>
</dbReference>
<dbReference type="InterPro" id="IPR000772">
    <property type="entry name" value="Ricin_B_lectin"/>
</dbReference>
<dbReference type="InterPro" id="IPR035992">
    <property type="entry name" value="Ricin_B-like_lectins"/>
</dbReference>
<gene>
    <name evidence="2" type="ORF">OVA965_LOCUS32171</name>
    <name evidence="3" type="ORF">TMI583_LOCUS33027</name>
</gene>
<evidence type="ECO:0000313" key="2">
    <source>
        <dbReference type="EMBL" id="CAF1382372.1"/>
    </source>
</evidence>
<reference evidence="2" key="1">
    <citation type="submission" date="2021-02" db="EMBL/GenBank/DDBJ databases">
        <authorList>
            <person name="Nowell W R."/>
        </authorList>
    </citation>
    <scope>NUCLEOTIDE SEQUENCE</scope>
</reference>
<dbReference type="PROSITE" id="PS50231">
    <property type="entry name" value="RICIN_B_LECTIN"/>
    <property type="match status" value="1"/>
</dbReference>
<proteinExistence type="predicted"/>
<dbReference type="SMART" id="SM00458">
    <property type="entry name" value="RICIN"/>
    <property type="match status" value="1"/>
</dbReference>